<gene>
    <name evidence="1" type="ORF">ANACAC_01600</name>
</gene>
<dbReference type="HOGENOM" id="CLU_3057871_0_0_9"/>
<organism evidence="1 2">
    <name type="scientific">Anaerostipes caccae (strain DSM 14662 / CCUG 47493 / JCM 13470 / NCIMB 13811 / L1-92)</name>
    <dbReference type="NCBI Taxonomy" id="411490"/>
    <lineage>
        <taxon>Bacteria</taxon>
        <taxon>Bacillati</taxon>
        <taxon>Bacillota</taxon>
        <taxon>Clostridia</taxon>
        <taxon>Lachnospirales</taxon>
        <taxon>Lachnospiraceae</taxon>
        <taxon>Anaerostipes</taxon>
    </lineage>
</organism>
<reference evidence="1" key="2">
    <citation type="submission" date="2013-11" db="EMBL/GenBank/DDBJ databases">
        <title>Draft genome sequence of Anaerostipes caccae (DSM 14662).</title>
        <authorList>
            <person name="Sudarsanam P."/>
            <person name="Ley R."/>
            <person name="Guruge J."/>
            <person name="Turnbaugh P.J."/>
            <person name="Mahowald M."/>
            <person name="Liep D."/>
            <person name="Gordon J."/>
        </authorList>
    </citation>
    <scope>NUCLEOTIDE SEQUENCE</scope>
    <source>
        <strain evidence="1">DSM 14662</strain>
    </source>
</reference>
<name>B0MDF7_ANACD</name>
<comment type="caution">
    <text evidence="1">The sequence shown here is derived from an EMBL/GenBank/DDBJ whole genome shotgun (WGS) entry which is preliminary data.</text>
</comment>
<sequence>MERFFKRRSIFLFNGRKNECSYEADQRSWDTAPFPAGKVLVWEKGNKLILKIL</sequence>
<evidence type="ECO:0000313" key="2">
    <source>
        <dbReference type="Proteomes" id="UP000004935"/>
    </source>
</evidence>
<dbReference type="AlphaFoldDB" id="B0MDF7"/>
<proteinExistence type="predicted"/>
<accession>B0MDF7</accession>
<reference evidence="1" key="1">
    <citation type="submission" date="2007-11" db="EMBL/GenBank/DDBJ databases">
        <authorList>
            <person name="Fulton L."/>
            <person name="Clifton S."/>
            <person name="Fulton B."/>
            <person name="Xu J."/>
            <person name="Minx P."/>
            <person name="Pepin K.H."/>
            <person name="Johnson M."/>
            <person name="Thiruvilangam P."/>
            <person name="Bhonagiri V."/>
            <person name="Nash W.E."/>
            <person name="Mardis E.R."/>
            <person name="Wilson R.K."/>
        </authorList>
    </citation>
    <scope>NUCLEOTIDE SEQUENCE [LARGE SCALE GENOMIC DNA]</scope>
    <source>
        <strain evidence="1">DSM 14662</strain>
    </source>
</reference>
<dbReference type="STRING" id="411490.ANACAC_01600"/>
<dbReference type="Proteomes" id="UP000004935">
    <property type="component" value="Unassembled WGS sequence"/>
</dbReference>
<protein>
    <submittedName>
        <fullName evidence="1">Uncharacterized protein</fullName>
    </submittedName>
</protein>
<keyword evidence="2" id="KW-1185">Reference proteome</keyword>
<dbReference type="EMBL" id="ABAX03000012">
    <property type="protein sequence ID" value="EDR97977.1"/>
    <property type="molecule type" value="Genomic_DNA"/>
</dbReference>
<evidence type="ECO:0000313" key="1">
    <source>
        <dbReference type="EMBL" id="EDR97977.1"/>
    </source>
</evidence>